<proteinExistence type="predicted"/>
<evidence type="ECO:0000313" key="1">
    <source>
        <dbReference type="EMBL" id="KAJ8512236.1"/>
    </source>
</evidence>
<gene>
    <name evidence="1" type="ORF">OPV22_002670</name>
</gene>
<dbReference type="Proteomes" id="UP001222027">
    <property type="component" value="Unassembled WGS sequence"/>
</dbReference>
<dbReference type="EMBL" id="JAQQAF010000001">
    <property type="protein sequence ID" value="KAJ8512236.1"/>
    <property type="molecule type" value="Genomic_DNA"/>
</dbReference>
<sequence>MRSRHVVTDKARVHRVSPSQAASDNPCLHLSRYLELRLFPTQVESTWGFGWLAGPLLLPSSCSGICDLGSCYRMRLVSMGGMSHSFDDRLWALQLTPMKSVAVDGHV</sequence>
<accession>A0AAV8RYK8</accession>
<evidence type="ECO:0000313" key="2">
    <source>
        <dbReference type="Proteomes" id="UP001222027"/>
    </source>
</evidence>
<name>A0AAV8RYK8_ENSVE</name>
<reference evidence="1 2" key="1">
    <citation type="submission" date="2022-12" db="EMBL/GenBank/DDBJ databases">
        <title>Chromosome-scale assembly of the Ensete ventricosum genome.</title>
        <authorList>
            <person name="Dussert Y."/>
            <person name="Stocks J."/>
            <person name="Wendawek A."/>
            <person name="Woldeyes F."/>
            <person name="Nichols R.A."/>
            <person name="Borrell J.S."/>
        </authorList>
    </citation>
    <scope>NUCLEOTIDE SEQUENCE [LARGE SCALE GENOMIC DNA]</scope>
    <source>
        <strain evidence="2">cv. Maze</strain>
        <tissue evidence="1">Seeds</tissue>
    </source>
</reference>
<keyword evidence="2" id="KW-1185">Reference proteome</keyword>
<dbReference type="AlphaFoldDB" id="A0AAV8RYK8"/>
<comment type="caution">
    <text evidence="1">The sequence shown here is derived from an EMBL/GenBank/DDBJ whole genome shotgun (WGS) entry which is preliminary data.</text>
</comment>
<organism evidence="1 2">
    <name type="scientific">Ensete ventricosum</name>
    <name type="common">Abyssinian banana</name>
    <name type="synonym">Musa ensete</name>
    <dbReference type="NCBI Taxonomy" id="4639"/>
    <lineage>
        <taxon>Eukaryota</taxon>
        <taxon>Viridiplantae</taxon>
        <taxon>Streptophyta</taxon>
        <taxon>Embryophyta</taxon>
        <taxon>Tracheophyta</taxon>
        <taxon>Spermatophyta</taxon>
        <taxon>Magnoliopsida</taxon>
        <taxon>Liliopsida</taxon>
        <taxon>Zingiberales</taxon>
        <taxon>Musaceae</taxon>
        <taxon>Ensete</taxon>
    </lineage>
</organism>
<protein>
    <submittedName>
        <fullName evidence="1">Uncharacterized protein</fullName>
    </submittedName>
</protein>